<dbReference type="GO" id="GO:0016051">
    <property type="term" value="P:carbohydrate biosynthetic process"/>
    <property type="evidence" value="ECO:0007669"/>
    <property type="project" value="InterPro"/>
</dbReference>
<evidence type="ECO:0000256" key="3">
    <source>
        <dbReference type="ARBA" id="ARBA00022679"/>
    </source>
</evidence>
<organism evidence="11">
    <name type="scientific">Lepeophtheirus salmonis</name>
    <name type="common">Salmon louse</name>
    <name type="synonym">Caligus salmonis</name>
    <dbReference type="NCBI Taxonomy" id="72036"/>
    <lineage>
        <taxon>Eukaryota</taxon>
        <taxon>Metazoa</taxon>
        <taxon>Ecdysozoa</taxon>
        <taxon>Arthropoda</taxon>
        <taxon>Crustacea</taxon>
        <taxon>Multicrustacea</taxon>
        <taxon>Hexanauplia</taxon>
        <taxon>Copepoda</taxon>
        <taxon>Siphonostomatoida</taxon>
        <taxon>Caligidae</taxon>
        <taxon>Lepeophtheirus</taxon>
    </lineage>
</organism>
<keyword evidence="10" id="KW-0732">Signal</keyword>
<comment type="similarity">
    <text evidence="2 9">Belongs to the sulfotransferase 2 family.</text>
</comment>
<dbReference type="Pfam" id="PF03567">
    <property type="entry name" value="Sulfotransfer_2"/>
    <property type="match status" value="1"/>
</dbReference>
<dbReference type="InterPro" id="IPR018011">
    <property type="entry name" value="Carb_sulfotrans_8-10"/>
</dbReference>
<dbReference type="GO" id="GO:0008146">
    <property type="term" value="F:sulfotransferase activity"/>
    <property type="evidence" value="ECO:0007669"/>
    <property type="project" value="InterPro"/>
</dbReference>
<keyword evidence="9" id="KW-0735">Signal-anchor</keyword>
<dbReference type="PANTHER" id="PTHR12137:SF54">
    <property type="entry name" value="CARBOHYDRATE SULFOTRANSFERASE"/>
    <property type="match status" value="1"/>
</dbReference>
<evidence type="ECO:0000256" key="7">
    <source>
        <dbReference type="ARBA" id="ARBA00023136"/>
    </source>
</evidence>
<reference evidence="11" key="1">
    <citation type="submission" date="2014-05" db="EMBL/GenBank/DDBJ databases">
        <authorList>
            <person name="Chronopoulou M."/>
        </authorList>
    </citation>
    <scope>NUCLEOTIDE SEQUENCE</scope>
    <source>
        <tissue evidence="11">Whole organism</tissue>
    </source>
</reference>
<evidence type="ECO:0000313" key="11">
    <source>
        <dbReference type="EMBL" id="CDW46684.1"/>
    </source>
</evidence>
<evidence type="ECO:0000256" key="9">
    <source>
        <dbReference type="RuleBase" id="RU364020"/>
    </source>
</evidence>
<keyword evidence="7" id="KW-0472">Membrane</keyword>
<feature type="chain" id="PRO_5005489322" description="Carbohydrate sulfotransferase" evidence="10">
    <location>
        <begin position="24"/>
        <end position="347"/>
    </location>
</feature>
<keyword evidence="5" id="KW-1133">Transmembrane helix</keyword>
<evidence type="ECO:0000256" key="6">
    <source>
        <dbReference type="ARBA" id="ARBA00023034"/>
    </source>
</evidence>
<dbReference type="SUPFAM" id="SSF52540">
    <property type="entry name" value="P-loop containing nucleoside triphosphate hydrolases"/>
    <property type="match status" value="1"/>
</dbReference>
<dbReference type="EC" id="2.8.2.-" evidence="9"/>
<evidence type="ECO:0000256" key="2">
    <source>
        <dbReference type="ARBA" id="ARBA00006339"/>
    </source>
</evidence>
<dbReference type="InterPro" id="IPR027417">
    <property type="entry name" value="P-loop_NTPase"/>
</dbReference>
<dbReference type="PROSITE" id="PS51257">
    <property type="entry name" value="PROKAR_LIPOPROTEIN"/>
    <property type="match status" value="1"/>
</dbReference>
<dbReference type="GeneID" id="121115727"/>
<dbReference type="OrthoDB" id="2019940at2759"/>
<dbReference type="InterPro" id="IPR005331">
    <property type="entry name" value="Sulfotransferase"/>
</dbReference>
<keyword evidence="4" id="KW-0812">Transmembrane</keyword>
<evidence type="ECO:0000256" key="10">
    <source>
        <dbReference type="SAM" id="SignalP"/>
    </source>
</evidence>
<accession>A0A0K2V865</accession>
<keyword evidence="3 9" id="KW-0808">Transferase</keyword>
<evidence type="ECO:0000256" key="4">
    <source>
        <dbReference type="ARBA" id="ARBA00022692"/>
    </source>
</evidence>
<sequence length="347" mass="40221">MNKYLSSIILVTLSCLLSYFMETLVHNATVISGLSQGLRYIAGRLDKSSKASINFKKDSLFNVYDPYYSASRSLVKRREGYKSVCNKYSDPMRPESRSNEPKKDVIFGFFDHGMILCTGKRVGLKKIKIMSEQSIVSPSINSHVKNFFNKDFPQSLKFVQYHTVLVRHPLERIISVYRAEFEENINVVTKEKTPARMSFPDFIELVVKGPELMMEYKQQMAKKGQSLAADMGLIDGKGLSSLWNSYWNQCGLCHPLFDPEYIIHLETFKEDFKVLNIDVMNSNQNIDKILNIKEDESGNHSSSELDIIEFYYSQLKKKDIQALYEKYRPDHELFGYKPDYFLRFGKD</sequence>
<dbReference type="AlphaFoldDB" id="A0A0K2V865"/>
<protein>
    <recommendedName>
        <fullName evidence="9">Carbohydrate sulfotransferase</fullName>
        <ecNumber evidence="9">2.8.2.-</ecNumber>
    </recommendedName>
</protein>
<dbReference type="GO" id="GO:0000139">
    <property type="term" value="C:Golgi membrane"/>
    <property type="evidence" value="ECO:0007669"/>
    <property type="project" value="UniProtKB-SubCell"/>
</dbReference>
<keyword evidence="9" id="KW-0119">Carbohydrate metabolism</keyword>
<dbReference type="KEGG" id="lsm:121115727"/>
<dbReference type="RefSeq" id="XP_040565777.1">
    <property type="nucleotide sequence ID" value="XM_040709843.2"/>
</dbReference>
<dbReference type="PANTHER" id="PTHR12137">
    <property type="entry name" value="CARBOHYDRATE SULFOTRANSFERASE"/>
    <property type="match status" value="1"/>
</dbReference>
<feature type="signal peptide" evidence="10">
    <location>
        <begin position="1"/>
        <end position="23"/>
    </location>
</feature>
<proteinExistence type="inferred from homology"/>
<evidence type="ECO:0000256" key="5">
    <source>
        <dbReference type="ARBA" id="ARBA00022989"/>
    </source>
</evidence>
<name>A0A0K2V865_LEPSM</name>
<keyword evidence="6 9" id="KW-0333">Golgi apparatus</keyword>
<dbReference type="EMBL" id="HACA01029323">
    <property type="protein sequence ID" value="CDW46684.1"/>
    <property type="molecule type" value="Transcribed_RNA"/>
</dbReference>
<keyword evidence="8 9" id="KW-0325">Glycoprotein</keyword>
<evidence type="ECO:0000256" key="1">
    <source>
        <dbReference type="ARBA" id="ARBA00004323"/>
    </source>
</evidence>
<comment type="subcellular location">
    <subcellularLocation>
        <location evidence="1 9">Golgi apparatus membrane</location>
        <topology evidence="1 9">Single-pass type II membrane protein</topology>
    </subcellularLocation>
</comment>
<evidence type="ECO:0000256" key="8">
    <source>
        <dbReference type="ARBA" id="ARBA00023180"/>
    </source>
</evidence>